<evidence type="ECO:0000256" key="3">
    <source>
        <dbReference type="ARBA" id="ARBA00022989"/>
    </source>
</evidence>
<keyword evidence="2 5" id="KW-0812">Transmembrane</keyword>
<evidence type="ECO:0000256" key="5">
    <source>
        <dbReference type="RuleBase" id="RU363041"/>
    </source>
</evidence>
<comment type="subcellular location">
    <subcellularLocation>
        <location evidence="5">Cell membrane</location>
        <topology evidence="5">Multi-pass membrane protein</topology>
    </subcellularLocation>
    <subcellularLocation>
        <location evidence="1">Membrane</location>
        <topology evidence="1">Multi-pass membrane protein</topology>
    </subcellularLocation>
</comment>
<reference evidence="6 7" key="1">
    <citation type="submission" date="2016-10" db="EMBL/GenBank/DDBJ databases">
        <authorList>
            <person name="Varghese N."/>
            <person name="Submissions S."/>
        </authorList>
    </citation>
    <scope>NUCLEOTIDE SEQUENCE [LARGE SCALE GENOMIC DNA]</scope>
    <source>
        <strain evidence="6 7">DSM 16392</strain>
    </source>
</reference>
<comment type="caution">
    <text evidence="6">The sequence shown here is derived from an EMBL/GenBank/DDBJ whole genome shotgun (WGS) entry which is preliminary data.</text>
</comment>
<dbReference type="InterPro" id="IPR002781">
    <property type="entry name" value="TM_pro_TauE-like"/>
</dbReference>
<feature type="transmembrane region" description="Helical" evidence="5">
    <location>
        <begin position="253"/>
        <end position="270"/>
    </location>
</feature>
<evidence type="ECO:0000313" key="7">
    <source>
        <dbReference type="Proteomes" id="UP000199598"/>
    </source>
</evidence>
<feature type="transmembrane region" description="Helical" evidence="5">
    <location>
        <begin position="92"/>
        <end position="110"/>
    </location>
</feature>
<proteinExistence type="inferred from homology"/>
<keyword evidence="4 5" id="KW-0472">Membrane</keyword>
<feature type="transmembrane region" description="Helical" evidence="5">
    <location>
        <begin position="20"/>
        <end position="42"/>
    </location>
</feature>
<protein>
    <recommendedName>
        <fullName evidence="5">Probable membrane transporter protein</fullName>
    </recommendedName>
</protein>
<dbReference type="RefSeq" id="WP_057465977.1">
    <property type="nucleotide sequence ID" value="NZ_FOSK01000007.1"/>
</dbReference>
<evidence type="ECO:0000256" key="1">
    <source>
        <dbReference type="ARBA" id="ARBA00004141"/>
    </source>
</evidence>
<name>A0A1I4BGT4_9HYPH</name>
<accession>A0A1I4BGT4</accession>
<feature type="transmembrane region" description="Helical" evidence="5">
    <location>
        <begin position="221"/>
        <end position="241"/>
    </location>
</feature>
<feature type="transmembrane region" description="Helical" evidence="5">
    <location>
        <begin position="152"/>
        <end position="174"/>
    </location>
</feature>
<dbReference type="PANTHER" id="PTHR43483">
    <property type="entry name" value="MEMBRANE TRANSPORTER PROTEIN HI_0806-RELATED"/>
    <property type="match status" value="1"/>
</dbReference>
<evidence type="ECO:0000256" key="2">
    <source>
        <dbReference type="ARBA" id="ARBA00022692"/>
    </source>
</evidence>
<dbReference type="Pfam" id="PF01925">
    <property type="entry name" value="TauE"/>
    <property type="match status" value="1"/>
</dbReference>
<keyword evidence="5" id="KW-1003">Cell membrane</keyword>
<feature type="transmembrane region" description="Helical" evidence="5">
    <location>
        <begin position="186"/>
        <end position="209"/>
    </location>
</feature>
<keyword evidence="7" id="KW-1185">Reference proteome</keyword>
<keyword evidence="3 5" id="KW-1133">Transmembrane helix</keyword>
<gene>
    <name evidence="6" type="ORF">SAMN04488518_107312</name>
</gene>
<evidence type="ECO:0000256" key="4">
    <source>
        <dbReference type="ARBA" id="ARBA00023136"/>
    </source>
</evidence>
<organism evidence="6 7">
    <name type="scientific">Pseudovibrio ascidiaceicola</name>
    <dbReference type="NCBI Taxonomy" id="285279"/>
    <lineage>
        <taxon>Bacteria</taxon>
        <taxon>Pseudomonadati</taxon>
        <taxon>Pseudomonadota</taxon>
        <taxon>Alphaproteobacteria</taxon>
        <taxon>Hyphomicrobiales</taxon>
        <taxon>Stappiaceae</taxon>
        <taxon>Pseudovibrio</taxon>
    </lineage>
</organism>
<sequence length="273" mass="28240">MDMISASMLGFGAALVASGALAGFLAGLFGIGGGAILVPVLVTILTEVGVDPDVVVHISVASSLGVIVPTSLRSFFAHKKKGAVDLSLLKSWIIPVPIGVLLASYVAALVSGDTLKGIFAVIAFVVAMRMLFNRESWKLGNDIPGNPVRALIGVLIGFFSTLMGIGGGVMNNTFMTLFGRPIHQAVATSSGVGVLISIPAVFGMVAAGWGAPNLPPFSVGYINLLAVALIIPITIYVAPLGAHFAHNLPKRKLEVAFGVFLLIACARFTFSLL</sequence>
<dbReference type="Proteomes" id="UP000199598">
    <property type="component" value="Unassembled WGS sequence"/>
</dbReference>
<comment type="similarity">
    <text evidence="5">Belongs to the 4-toluene sulfonate uptake permease (TSUP) (TC 2.A.102) family.</text>
</comment>
<feature type="transmembrane region" description="Helical" evidence="5">
    <location>
        <begin position="117"/>
        <end position="132"/>
    </location>
</feature>
<dbReference type="PANTHER" id="PTHR43483:SF3">
    <property type="entry name" value="MEMBRANE TRANSPORTER PROTEIN HI_0806-RELATED"/>
    <property type="match status" value="1"/>
</dbReference>
<evidence type="ECO:0000313" key="6">
    <source>
        <dbReference type="EMBL" id="SFK67219.1"/>
    </source>
</evidence>
<dbReference type="EMBL" id="FOSK01000007">
    <property type="protein sequence ID" value="SFK67219.1"/>
    <property type="molecule type" value="Genomic_DNA"/>
</dbReference>
<feature type="transmembrane region" description="Helical" evidence="5">
    <location>
        <begin position="54"/>
        <end position="72"/>
    </location>
</feature>